<dbReference type="PANTHER" id="PTHR33337:SF40">
    <property type="entry name" value="CENP-V_GFA DOMAIN-CONTAINING PROTEIN-RELATED"/>
    <property type="match status" value="1"/>
</dbReference>
<comment type="similarity">
    <text evidence="1">Belongs to the Gfa family.</text>
</comment>
<feature type="domain" description="CENP-V/GFA" evidence="5">
    <location>
        <begin position="6"/>
        <end position="120"/>
    </location>
</feature>
<dbReference type="InterPro" id="IPR006913">
    <property type="entry name" value="CENP-V/GFA"/>
</dbReference>
<dbReference type="EMBL" id="JADBEO010000001">
    <property type="protein sequence ID" value="MDR4305173.1"/>
    <property type="molecule type" value="Genomic_DNA"/>
</dbReference>
<dbReference type="Pfam" id="PF04828">
    <property type="entry name" value="GFA"/>
    <property type="match status" value="1"/>
</dbReference>
<keyword evidence="3" id="KW-0862">Zinc</keyword>
<gene>
    <name evidence="6" type="ORF">IHQ68_00845</name>
</gene>
<organism evidence="6 7">
    <name type="scientific">Chelatococcus sambhunathii</name>
    <dbReference type="NCBI Taxonomy" id="363953"/>
    <lineage>
        <taxon>Bacteria</taxon>
        <taxon>Pseudomonadati</taxon>
        <taxon>Pseudomonadota</taxon>
        <taxon>Alphaproteobacteria</taxon>
        <taxon>Hyphomicrobiales</taxon>
        <taxon>Chelatococcaceae</taxon>
        <taxon>Chelatococcus</taxon>
    </lineage>
</organism>
<evidence type="ECO:0000259" key="5">
    <source>
        <dbReference type="PROSITE" id="PS51891"/>
    </source>
</evidence>
<dbReference type="InterPro" id="IPR011057">
    <property type="entry name" value="Mss4-like_sf"/>
</dbReference>
<keyword evidence="4" id="KW-0456">Lyase</keyword>
<evidence type="ECO:0000256" key="1">
    <source>
        <dbReference type="ARBA" id="ARBA00005495"/>
    </source>
</evidence>
<sequence length="142" mass="15759">MAGERISGRCLCGAARFSAELSDAFMSVCHCGMCRRWTSGVFMSLAVRPESLKLDDERAFGRFASSAEAERGFCATCGSPLFWRALDGSSADVSAQAVDEPSRFPFELEIYMDEKPRNYDFAGDRRRLTGAEWRAAKEAFRG</sequence>
<dbReference type="SUPFAM" id="SSF51316">
    <property type="entry name" value="Mss4-like"/>
    <property type="match status" value="1"/>
</dbReference>
<protein>
    <submittedName>
        <fullName evidence="6">GFA family protein</fullName>
    </submittedName>
</protein>
<keyword evidence="7" id="KW-1185">Reference proteome</keyword>
<dbReference type="Gene3D" id="3.90.1590.10">
    <property type="entry name" value="glutathione-dependent formaldehyde- activating enzyme (gfa)"/>
    <property type="match status" value="1"/>
</dbReference>
<dbReference type="PROSITE" id="PS51891">
    <property type="entry name" value="CENP_V_GFA"/>
    <property type="match status" value="1"/>
</dbReference>
<dbReference type="PANTHER" id="PTHR33337">
    <property type="entry name" value="GFA DOMAIN-CONTAINING PROTEIN"/>
    <property type="match status" value="1"/>
</dbReference>
<evidence type="ECO:0000313" key="7">
    <source>
        <dbReference type="Proteomes" id="UP001181622"/>
    </source>
</evidence>
<evidence type="ECO:0000256" key="3">
    <source>
        <dbReference type="ARBA" id="ARBA00022833"/>
    </source>
</evidence>
<dbReference type="Proteomes" id="UP001181622">
    <property type="component" value="Unassembled WGS sequence"/>
</dbReference>
<evidence type="ECO:0000313" key="6">
    <source>
        <dbReference type="EMBL" id="MDR4305173.1"/>
    </source>
</evidence>
<evidence type="ECO:0000256" key="4">
    <source>
        <dbReference type="ARBA" id="ARBA00023239"/>
    </source>
</evidence>
<comment type="caution">
    <text evidence="6">The sequence shown here is derived from an EMBL/GenBank/DDBJ whole genome shotgun (WGS) entry which is preliminary data.</text>
</comment>
<name>A0ABU1DAW7_9HYPH</name>
<evidence type="ECO:0000256" key="2">
    <source>
        <dbReference type="ARBA" id="ARBA00022723"/>
    </source>
</evidence>
<proteinExistence type="inferred from homology"/>
<reference evidence="6" key="1">
    <citation type="submission" date="2020-10" db="EMBL/GenBank/DDBJ databases">
        <authorList>
            <person name="Abbas A."/>
            <person name="Razzaq R."/>
            <person name="Waqas M."/>
            <person name="Abbas N."/>
            <person name="Nielsen T.K."/>
            <person name="Hansen L.H."/>
            <person name="Hussain S."/>
            <person name="Shahid M."/>
        </authorList>
    </citation>
    <scope>NUCLEOTIDE SEQUENCE</scope>
    <source>
        <strain evidence="6">S14</strain>
    </source>
</reference>
<keyword evidence="2" id="KW-0479">Metal-binding</keyword>
<accession>A0ABU1DAW7</accession>